<evidence type="ECO:0000256" key="1">
    <source>
        <dbReference type="SAM" id="Phobius"/>
    </source>
</evidence>
<reference evidence="2 3" key="1">
    <citation type="submission" date="2016-01" db="EMBL/GenBank/DDBJ databases">
        <title>Genome Sequences of Twelve Sporeforming Bacillus Species Isolated from Foods.</title>
        <authorList>
            <person name="Berendsen E.M."/>
            <person name="Wells-Bennik M.H."/>
            <person name="Krawcyk A.O."/>
            <person name="De Jong A."/>
            <person name="Holsappel S."/>
            <person name="Eijlander R.T."/>
            <person name="Kuipers O.P."/>
        </authorList>
    </citation>
    <scope>NUCLEOTIDE SEQUENCE [LARGE SCALE GENOMIC DNA]</scope>
    <source>
        <strain evidence="2 3">B4098</strain>
    </source>
</reference>
<dbReference type="PATRIC" id="fig|1398.26.peg.507"/>
<dbReference type="Proteomes" id="UP000075288">
    <property type="component" value="Unassembled WGS sequence"/>
</dbReference>
<keyword evidence="1" id="KW-0472">Membrane</keyword>
<keyword evidence="1" id="KW-0812">Transmembrane</keyword>
<sequence>MRRNVFSPGHFLSFHTDLNYSSLSSVLPILPSIFIMLRVAPAVVKAAGKVFHRFAFSA</sequence>
<keyword evidence="1" id="KW-1133">Transmembrane helix</keyword>
<gene>
    <name evidence="2" type="ORF">B4098_2754</name>
</gene>
<evidence type="ECO:0000313" key="2">
    <source>
        <dbReference type="EMBL" id="KYC66206.1"/>
    </source>
</evidence>
<protein>
    <submittedName>
        <fullName evidence="2">Uncharacterized protein</fullName>
    </submittedName>
</protein>
<dbReference type="AlphaFoldDB" id="A0A150K9W8"/>
<organism evidence="2 3">
    <name type="scientific">Heyndrickxia coagulans</name>
    <name type="common">Weizmannia coagulans</name>
    <dbReference type="NCBI Taxonomy" id="1398"/>
    <lineage>
        <taxon>Bacteria</taxon>
        <taxon>Bacillati</taxon>
        <taxon>Bacillota</taxon>
        <taxon>Bacilli</taxon>
        <taxon>Bacillales</taxon>
        <taxon>Bacillaceae</taxon>
        <taxon>Heyndrickxia</taxon>
    </lineage>
</organism>
<accession>A0A150K9W8</accession>
<feature type="transmembrane region" description="Helical" evidence="1">
    <location>
        <begin position="20"/>
        <end position="44"/>
    </location>
</feature>
<dbReference type="EMBL" id="LQYG01000010">
    <property type="protein sequence ID" value="KYC66206.1"/>
    <property type="molecule type" value="Genomic_DNA"/>
</dbReference>
<evidence type="ECO:0000313" key="3">
    <source>
        <dbReference type="Proteomes" id="UP000075288"/>
    </source>
</evidence>
<proteinExistence type="predicted"/>
<comment type="caution">
    <text evidence="2">The sequence shown here is derived from an EMBL/GenBank/DDBJ whole genome shotgun (WGS) entry which is preliminary data.</text>
</comment>
<name>A0A150K9W8_HEYCO</name>